<protein>
    <submittedName>
        <fullName evidence="1">Uncharacterized protein</fullName>
    </submittedName>
</protein>
<sequence length="52" mass="6199">MYASYISPCKRCVLFLVRSPLLILIWETSFQTYHSSYTLIRDVEVRCQIIEI</sequence>
<gene>
    <name evidence="1" type="ORF">X975_16603</name>
</gene>
<accession>A0A087URC2</accession>
<proteinExistence type="predicted"/>
<evidence type="ECO:0000313" key="2">
    <source>
        <dbReference type="Proteomes" id="UP000054359"/>
    </source>
</evidence>
<evidence type="ECO:0000313" key="1">
    <source>
        <dbReference type="EMBL" id="KFM79911.1"/>
    </source>
</evidence>
<dbReference type="AlphaFoldDB" id="A0A087URC2"/>
<keyword evidence="2" id="KW-1185">Reference proteome</keyword>
<name>A0A087URC2_STEMI</name>
<organism evidence="1 2">
    <name type="scientific">Stegodyphus mimosarum</name>
    <name type="common">African social velvet spider</name>
    <dbReference type="NCBI Taxonomy" id="407821"/>
    <lineage>
        <taxon>Eukaryota</taxon>
        <taxon>Metazoa</taxon>
        <taxon>Ecdysozoa</taxon>
        <taxon>Arthropoda</taxon>
        <taxon>Chelicerata</taxon>
        <taxon>Arachnida</taxon>
        <taxon>Araneae</taxon>
        <taxon>Araneomorphae</taxon>
        <taxon>Entelegynae</taxon>
        <taxon>Eresoidea</taxon>
        <taxon>Eresidae</taxon>
        <taxon>Stegodyphus</taxon>
    </lineage>
</organism>
<reference evidence="1 2" key="1">
    <citation type="submission" date="2013-11" db="EMBL/GenBank/DDBJ databases">
        <title>Genome sequencing of Stegodyphus mimosarum.</title>
        <authorList>
            <person name="Bechsgaard J."/>
        </authorList>
    </citation>
    <scope>NUCLEOTIDE SEQUENCE [LARGE SCALE GENOMIC DNA]</scope>
</reference>
<dbReference type="Proteomes" id="UP000054359">
    <property type="component" value="Unassembled WGS sequence"/>
</dbReference>
<dbReference type="EMBL" id="KK121171">
    <property type="protein sequence ID" value="KFM79911.1"/>
    <property type="molecule type" value="Genomic_DNA"/>
</dbReference>
<feature type="non-terminal residue" evidence="1">
    <location>
        <position position="52"/>
    </location>
</feature>